<dbReference type="EMBL" id="CP163445">
    <property type="protein sequence ID" value="XDQ79529.1"/>
    <property type="molecule type" value="Genomic_DNA"/>
</dbReference>
<name>A0AB39TKB9_9ACTN</name>
<organism evidence="1">
    <name type="scientific">Streptomyces sp. Y1</name>
    <dbReference type="NCBI Taxonomy" id="3238634"/>
    <lineage>
        <taxon>Bacteria</taxon>
        <taxon>Bacillati</taxon>
        <taxon>Actinomycetota</taxon>
        <taxon>Actinomycetes</taxon>
        <taxon>Kitasatosporales</taxon>
        <taxon>Streptomycetaceae</taxon>
        <taxon>Streptomyces</taxon>
    </lineage>
</organism>
<sequence length="363" mass="38624">MAGGSETVAAAEAAGVPGARAADGLPRHGVDRATFRAIAAARGGPEAVRLLRAGQLSKRALLLLALRRAAPGDRDYRTAYARVCALQRDDRPRWEEALLRPELDAWAADCLRGLAAGEAVPLDGLGELLRAAPSSALRLELECDGLRWAPTVEHAGTHRVDYGRPPAGPLSDAELDQWADELEQAWRILVRRHRRHAAAVAACVGVIVPLRPAPGGEAVSAAARRAYGAVAASLPGEPVLLALALVHEFLHVQLGALLDLVPLHRPNGAAVYHAPWRPDLRPVGALLQGTYAHLGVADFWAAELAAGKSEPARAEREFTCWRTHTLAAGRTLLESGELTAQGREFTEELVRAVHALDGSAATR</sequence>
<dbReference type="AlphaFoldDB" id="A0AB39TKB9"/>
<dbReference type="InterPro" id="IPR026337">
    <property type="entry name" value="AKG_HExxH"/>
</dbReference>
<accession>A0AB39TKB9</accession>
<dbReference type="NCBIfam" id="TIGR04267">
    <property type="entry name" value="mod_HExxH"/>
    <property type="match status" value="1"/>
</dbReference>
<evidence type="ECO:0000313" key="1">
    <source>
        <dbReference type="EMBL" id="XDQ79529.1"/>
    </source>
</evidence>
<dbReference type="RefSeq" id="WP_369183392.1">
    <property type="nucleotide sequence ID" value="NZ_CP163445.1"/>
</dbReference>
<proteinExistence type="predicted"/>
<protein>
    <submittedName>
        <fullName evidence="1">HEXXH motif-containing putative peptide modification protein</fullName>
    </submittedName>
</protein>
<gene>
    <name evidence="1" type="ORF">AB2U05_14210</name>
</gene>
<reference evidence="1" key="1">
    <citation type="submission" date="2024-07" db="EMBL/GenBank/DDBJ databases">
        <authorList>
            <person name="Yu S.T."/>
        </authorList>
    </citation>
    <scope>NUCLEOTIDE SEQUENCE</scope>
    <source>
        <strain evidence="1">Y1</strain>
    </source>
</reference>